<name>A0A150JTW0_HEYCO</name>
<dbReference type="PATRIC" id="fig|1398.25.peg.1728"/>
<protein>
    <submittedName>
        <fullName evidence="2">DUF5344 family protein</fullName>
    </submittedName>
</protein>
<dbReference type="AlphaFoldDB" id="A0A150JTW0"/>
<evidence type="ECO:0000313" key="2">
    <source>
        <dbReference type="EMBL" id="MDL5041995.1"/>
    </source>
</evidence>
<reference evidence="2" key="2">
    <citation type="submission" date="2023-06" db="EMBL/GenBank/DDBJ databases">
        <title>Probiogenomic evaluation and L lactic producing Weizmannia coaggulans BKMTCR2-2 from tree bark.</title>
        <authorList>
            <person name="Mahittikon J."/>
            <person name="Tanasupawat S."/>
        </authorList>
    </citation>
    <scope>NUCLEOTIDE SEQUENCE</scope>
    <source>
        <strain evidence="2">BKMTCR2-2</strain>
    </source>
</reference>
<reference evidence="1 3" key="1">
    <citation type="submission" date="2016-01" db="EMBL/GenBank/DDBJ databases">
        <title>Genome Sequences of Twelve Sporeforming Bacillus Species Isolated from Foods.</title>
        <authorList>
            <person name="Berendsen E.M."/>
            <person name="Wells-Bennik M.H."/>
            <person name="Krawcyk A.O."/>
            <person name="De Jong A."/>
            <person name="Holsappel S."/>
            <person name="Eijlander R.T."/>
            <person name="Kuipers O.P."/>
        </authorList>
    </citation>
    <scope>NUCLEOTIDE SEQUENCE [LARGE SCALE GENOMIC DNA]</scope>
    <source>
        <strain evidence="1 3">B4099</strain>
    </source>
</reference>
<dbReference type="EMBL" id="JASUZX010000002">
    <property type="protein sequence ID" value="MDL5041995.1"/>
    <property type="molecule type" value="Genomic_DNA"/>
</dbReference>
<dbReference type="EMBL" id="LQYI01000174">
    <property type="protein sequence ID" value="KYC60214.1"/>
    <property type="molecule type" value="Genomic_DNA"/>
</dbReference>
<comment type="caution">
    <text evidence="1">The sequence shown here is derived from an EMBL/GenBank/DDBJ whole genome shotgun (WGS) entry which is preliminary data.</text>
</comment>
<organism evidence="1 3">
    <name type="scientific">Heyndrickxia coagulans</name>
    <name type="common">Weizmannia coagulans</name>
    <dbReference type="NCBI Taxonomy" id="1398"/>
    <lineage>
        <taxon>Bacteria</taxon>
        <taxon>Bacillati</taxon>
        <taxon>Bacillota</taxon>
        <taxon>Bacilli</taxon>
        <taxon>Bacillales</taxon>
        <taxon>Bacillaceae</taxon>
        <taxon>Heyndrickxia</taxon>
    </lineage>
</organism>
<dbReference type="RefSeq" id="WP_061575862.1">
    <property type="nucleotide sequence ID" value="NZ_CP104390.1"/>
</dbReference>
<dbReference type="InterPro" id="IPR046318">
    <property type="entry name" value="DUF5344"/>
</dbReference>
<sequence length="92" mass="10201">MEVKIQFGSVEKSLAKIRSQAQNLDISMGGMDSYPLSSLQQLAYLNQKLEGLLTAYQAVTSKNEAAAQKAVHAMKEYDEQLEKGFEGRAMSR</sequence>
<evidence type="ECO:0000313" key="1">
    <source>
        <dbReference type="EMBL" id="KYC60214.1"/>
    </source>
</evidence>
<proteinExistence type="predicted"/>
<dbReference type="Proteomes" id="UP000075304">
    <property type="component" value="Unassembled WGS sequence"/>
</dbReference>
<dbReference type="Proteomes" id="UP001223084">
    <property type="component" value="Unassembled WGS sequence"/>
</dbReference>
<evidence type="ECO:0000313" key="3">
    <source>
        <dbReference type="Proteomes" id="UP000075304"/>
    </source>
</evidence>
<gene>
    <name evidence="1" type="ORF">B4099_3811</name>
    <name evidence="2" type="ORF">QN341_13355</name>
</gene>
<accession>A0A150JTW0</accession>
<dbReference type="Pfam" id="PF17279">
    <property type="entry name" value="DUF5344"/>
    <property type="match status" value="1"/>
</dbReference>